<evidence type="ECO:0000313" key="3">
    <source>
        <dbReference type="Proteomes" id="UP000585474"/>
    </source>
</evidence>
<feature type="compositionally biased region" description="Basic and acidic residues" evidence="1">
    <location>
        <begin position="222"/>
        <end position="241"/>
    </location>
</feature>
<evidence type="ECO:0000313" key="2">
    <source>
        <dbReference type="EMBL" id="GFS41412.1"/>
    </source>
</evidence>
<keyword evidence="3" id="KW-1185">Reference proteome</keyword>
<dbReference type="AlphaFoldDB" id="A0A7J0DSE5"/>
<name>A0A7J0DSE5_9ERIC</name>
<sequence length="415" mass="47096">MESRAKRSQCNHQAAKYERRSRGFWSKTRRMPDADSTANVGDVVEMESKVISSLEWMARWRRVASLLRRREIGDVNPLVDDLQRCAYFKDFYPSLVAPTRDAKFALVISPLFKPFNSKWLYFKARLKKNLFRGTPTMLRGGRRNSSSSRETTKSSPEEYPRILGFLGSRGRGTPQRSNVLPVLNEVEQERFDQIFGKMTSSNGNNGEKKLVGDAAHVAANEGESHHFRDDPPRGDHSRDGSDEYIGTIRKEMRKVLTCLPNLTLLRLLGGKSGILFLVWNQVARALTRKPAMLKKIDMKRLALMAKRATSAAKCVVIGEKRPRDETLDISPLKKGKQATNTKKKGPISPPEEKKKGLAAKIGRLHPELDIQDLQIDDELAEEEEGEEKSEEEKGEEGELDDSLMYSFFFFGTRSM</sequence>
<accession>A0A7J0DSE5</accession>
<organism evidence="2 3">
    <name type="scientific">Actinidia rufa</name>
    <dbReference type="NCBI Taxonomy" id="165716"/>
    <lineage>
        <taxon>Eukaryota</taxon>
        <taxon>Viridiplantae</taxon>
        <taxon>Streptophyta</taxon>
        <taxon>Embryophyta</taxon>
        <taxon>Tracheophyta</taxon>
        <taxon>Spermatophyta</taxon>
        <taxon>Magnoliopsida</taxon>
        <taxon>eudicotyledons</taxon>
        <taxon>Gunneridae</taxon>
        <taxon>Pentapetalae</taxon>
        <taxon>asterids</taxon>
        <taxon>Ericales</taxon>
        <taxon>Actinidiaceae</taxon>
        <taxon>Actinidia</taxon>
    </lineage>
</organism>
<reference evidence="3" key="1">
    <citation type="submission" date="2019-07" db="EMBL/GenBank/DDBJ databases">
        <title>De Novo Assembly of kiwifruit Actinidia rufa.</title>
        <authorList>
            <person name="Sugita-Konishi S."/>
            <person name="Sato K."/>
            <person name="Mori E."/>
            <person name="Abe Y."/>
            <person name="Kisaki G."/>
            <person name="Hamano K."/>
            <person name="Suezawa K."/>
            <person name="Otani M."/>
            <person name="Fukuda T."/>
            <person name="Manabe T."/>
            <person name="Gomi K."/>
            <person name="Tabuchi M."/>
            <person name="Akimitsu K."/>
            <person name="Kataoka I."/>
        </authorList>
    </citation>
    <scope>NUCLEOTIDE SEQUENCE [LARGE SCALE GENOMIC DNA]</scope>
    <source>
        <strain evidence="3">cv. Fuchu</strain>
    </source>
</reference>
<comment type="caution">
    <text evidence="2">The sequence shown here is derived from an EMBL/GenBank/DDBJ whole genome shotgun (WGS) entry which is preliminary data.</text>
</comment>
<feature type="region of interest" description="Disordered" evidence="1">
    <location>
        <begin position="135"/>
        <end position="160"/>
    </location>
</feature>
<gene>
    <name evidence="2" type="ORF">Acr_00g0074140</name>
</gene>
<feature type="region of interest" description="Disordered" evidence="1">
    <location>
        <begin position="326"/>
        <end position="401"/>
    </location>
</feature>
<feature type="compositionally biased region" description="Acidic residues" evidence="1">
    <location>
        <begin position="374"/>
        <end position="401"/>
    </location>
</feature>
<proteinExistence type="predicted"/>
<dbReference type="EMBL" id="BJWL01000375">
    <property type="protein sequence ID" value="GFS41412.1"/>
    <property type="molecule type" value="Genomic_DNA"/>
</dbReference>
<protein>
    <submittedName>
        <fullName evidence="2">Uncharacterized protein</fullName>
    </submittedName>
</protein>
<feature type="region of interest" description="Disordered" evidence="1">
    <location>
        <begin position="222"/>
        <end position="242"/>
    </location>
</feature>
<feature type="compositionally biased region" description="Basic and acidic residues" evidence="1">
    <location>
        <begin position="150"/>
        <end position="160"/>
    </location>
</feature>
<dbReference type="Proteomes" id="UP000585474">
    <property type="component" value="Unassembled WGS sequence"/>
</dbReference>
<feature type="compositionally biased region" description="Basic residues" evidence="1">
    <location>
        <begin position="333"/>
        <end position="345"/>
    </location>
</feature>
<evidence type="ECO:0000256" key="1">
    <source>
        <dbReference type="SAM" id="MobiDB-lite"/>
    </source>
</evidence>